<dbReference type="GO" id="GO:0000272">
    <property type="term" value="P:polysaccharide catabolic process"/>
    <property type="evidence" value="ECO:0007669"/>
    <property type="project" value="InterPro"/>
</dbReference>
<proteinExistence type="predicted"/>
<dbReference type="InterPro" id="IPR036439">
    <property type="entry name" value="Dockerin_dom_sf"/>
</dbReference>
<dbReference type="Gene3D" id="1.10.1330.10">
    <property type="entry name" value="Dockerin domain"/>
    <property type="match status" value="1"/>
</dbReference>
<dbReference type="AlphaFoldDB" id="A0A975BHP6"/>
<sequence length="450" mass="47005">MKKGTLVALTLFVTMALGVGFIAPQQADAAISWPDPETGLEVNITQDPPTFKVMVLRTGSEEVGIYLLKENLNQTEPGDGTNPEEMDGLNIFPSDSCSPGQGCSGTFSLQNEELAKGTKYYIGVYESYDIDDPDNPGTDITYYDYYYDDVPSKTLTRWTDDTKTETETVPMTGEDATVTSEGDPPPPPTVETVTPPNVSKNPDDTITAIITGNVTNEDFAAAKISEAGVCWGPSENPTAEAGADCLAVEGELTTATFEVTIPSDQLTLGETYYVNAYAKNSEGTEYGSDSVFFSTASPTVTTSVVTNYNATSATVSGEATDATARGVVLATTENPEIGGADVTDVPETPLGTEAAFSANFTGLTESVTYNVRAYATNAFGTSYGANQTFTTPVAGDFDGSGTPGLSDVIVCLKVAAGLPVTGVNAKADVSGNGKIDTADAALLLKNLAAK</sequence>
<evidence type="ECO:0000313" key="3">
    <source>
        <dbReference type="EMBL" id="QTA85475.1"/>
    </source>
</evidence>
<evidence type="ECO:0000256" key="1">
    <source>
        <dbReference type="SAM" id="MobiDB-lite"/>
    </source>
</evidence>
<feature type="signal peptide" evidence="2">
    <location>
        <begin position="1"/>
        <end position="29"/>
    </location>
</feature>
<protein>
    <submittedName>
        <fullName evidence="3">Dockerin domain-containing protein</fullName>
    </submittedName>
</protein>
<feature type="region of interest" description="Disordered" evidence="1">
    <location>
        <begin position="161"/>
        <end position="201"/>
    </location>
</feature>
<dbReference type="Proteomes" id="UP000663722">
    <property type="component" value="Chromosome"/>
</dbReference>
<name>A0A975BHP6_9BACT</name>
<organism evidence="3 4">
    <name type="scientific">Desulfonema magnum</name>
    <dbReference type="NCBI Taxonomy" id="45655"/>
    <lineage>
        <taxon>Bacteria</taxon>
        <taxon>Pseudomonadati</taxon>
        <taxon>Thermodesulfobacteriota</taxon>
        <taxon>Desulfobacteria</taxon>
        <taxon>Desulfobacterales</taxon>
        <taxon>Desulfococcaceae</taxon>
        <taxon>Desulfonema</taxon>
    </lineage>
</organism>
<gene>
    <name evidence="3" type="ORF">dnm_014860</name>
</gene>
<reference evidence="3" key="1">
    <citation type="journal article" date="2021" name="Microb. Physiol.">
        <title>Proteogenomic Insights into the Physiology of Marine, Sulfate-Reducing, Filamentous Desulfonema limicola and Desulfonema magnum.</title>
        <authorList>
            <person name="Schnaars V."/>
            <person name="Wohlbrand L."/>
            <person name="Scheve S."/>
            <person name="Hinrichs C."/>
            <person name="Reinhardt R."/>
            <person name="Rabus R."/>
        </authorList>
    </citation>
    <scope>NUCLEOTIDE SEQUENCE</scope>
    <source>
        <strain evidence="3">4be13</strain>
    </source>
</reference>
<keyword evidence="4" id="KW-1185">Reference proteome</keyword>
<evidence type="ECO:0000256" key="2">
    <source>
        <dbReference type="SAM" id="SignalP"/>
    </source>
</evidence>
<evidence type="ECO:0000313" key="4">
    <source>
        <dbReference type="Proteomes" id="UP000663722"/>
    </source>
</evidence>
<dbReference type="RefSeq" id="WP_207681523.1">
    <property type="nucleotide sequence ID" value="NZ_CP061800.1"/>
</dbReference>
<dbReference type="KEGG" id="dmm:dnm_014860"/>
<keyword evidence="2" id="KW-0732">Signal</keyword>
<dbReference type="SUPFAM" id="SSF63446">
    <property type="entry name" value="Type I dockerin domain"/>
    <property type="match status" value="1"/>
</dbReference>
<accession>A0A975BHP6</accession>
<dbReference type="EMBL" id="CP061800">
    <property type="protein sequence ID" value="QTA85475.1"/>
    <property type="molecule type" value="Genomic_DNA"/>
</dbReference>
<dbReference type="InterPro" id="IPR013783">
    <property type="entry name" value="Ig-like_fold"/>
</dbReference>
<feature type="chain" id="PRO_5037587692" evidence="2">
    <location>
        <begin position="30"/>
        <end position="450"/>
    </location>
</feature>
<dbReference type="Gene3D" id="2.60.40.10">
    <property type="entry name" value="Immunoglobulins"/>
    <property type="match status" value="1"/>
</dbReference>